<accession>A0AA38UMT6</accession>
<organism evidence="2 3">
    <name type="scientific">Lentinula detonsa</name>
    <dbReference type="NCBI Taxonomy" id="2804962"/>
    <lineage>
        <taxon>Eukaryota</taxon>
        <taxon>Fungi</taxon>
        <taxon>Dikarya</taxon>
        <taxon>Basidiomycota</taxon>
        <taxon>Agaricomycotina</taxon>
        <taxon>Agaricomycetes</taxon>
        <taxon>Agaricomycetidae</taxon>
        <taxon>Agaricales</taxon>
        <taxon>Marasmiineae</taxon>
        <taxon>Omphalotaceae</taxon>
        <taxon>Lentinula</taxon>
    </lineage>
</organism>
<feature type="region of interest" description="Disordered" evidence="1">
    <location>
        <begin position="168"/>
        <end position="187"/>
    </location>
</feature>
<dbReference type="EMBL" id="MU802330">
    <property type="protein sequence ID" value="KAJ3979494.1"/>
    <property type="molecule type" value="Genomic_DNA"/>
</dbReference>
<evidence type="ECO:0000313" key="3">
    <source>
        <dbReference type="Proteomes" id="UP001163850"/>
    </source>
</evidence>
<evidence type="ECO:0000256" key="1">
    <source>
        <dbReference type="SAM" id="MobiDB-lite"/>
    </source>
</evidence>
<protein>
    <submittedName>
        <fullName evidence="2">Uncharacterized protein</fullName>
    </submittedName>
</protein>
<dbReference type="Proteomes" id="UP001163850">
    <property type="component" value="Unassembled WGS sequence"/>
</dbReference>
<reference evidence="2" key="1">
    <citation type="submission" date="2022-08" db="EMBL/GenBank/DDBJ databases">
        <authorList>
            <consortium name="DOE Joint Genome Institute"/>
            <person name="Min B."/>
            <person name="Riley R."/>
            <person name="Sierra-Patev S."/>
            <person name="Naranjo-Ortiz M."/>
            <person name="Looney B."/>
            <person name="Konkel Z."/>
            <person name="Slot J.C."/>
            <person name="Sakamoto Y."/>
            <person name="Steenwyk J.L."/>
            <person name="Rokas A."/>
            <person name="Carro J."/>
            <person name="Camarero S."/>
            <person name="Ferreira P."/>
            <person name="Molpeceres G."/>
            <person name="Ruiz-Duenas F.J."/>
            <person name="Serrano A."/>
            <person name="Henrissat B."/>
            <person name="Drula E."/>
            <person name="Hughes K.W."/>
            <person name="Mata J.L."/>
            <person name="Ishikawa N.K."/>
            <person name="Vargas-Isla R."/>
            <person name="Ushijima S."/>
            <person name="Smith C.A."/>
            <person name="Ahrendt S."/>
            <person name="Andreopoulos W."/>
            <person name="He G."/>
            <person name="Labutti K."/>
            <person name="Lipzen A."/>
            <person name="Ng V."/>
            <person name="Sandor L."/>
            <person name="Barry K."/>
            <person name="Martinez A.T."/>
            <person name="Xiao Y."/>
            <person name="Gibbons J.G."/>
            <person name="Terashima K."/>
            <person name="Hibbett D.S."/>
            <person name="Grigoriev I.V."/>
        </authorList>
    </citation>
    <scope>NUCLEOTIDE SEQUENCE</scope>
    <source>
        <strain evidence="2">TFB7829</strain>
    </source>
</reference>
<gene>
    <name evidence="2" type="ORF">F5890DRAFT_1636729</name>
</gene>
<dbReference type="AlphaFoldDB" id="A0AA38UMT6"/>
<sequence length="266" mass="29300">MTRKAALKTLKGIFIKEKLTSVDQRKTYIARQLTGTYKSYHYYYSVAVGEGSNVQYAGAFQSPLISKTFAEHLKAIESIPQAQHIADRPTGAIVLAILAVHRALMFYSTGSEVVPGGLDGTDSFRVYQQAVWGDKSTFNIDRVSATQWDRIITSAHTHIVKSERTVKSLPAPVSSEPRSDEDWEVPDIDPETFSITTFATEKDEANIAKEEFIRGEPTQTSETMGSDGLSIGNPGSDSVGREGADLEDFEEESGSEFQDNDETRSS</sequence>
<proteinExistence type="predicted"/>
<feature type="compositionally biased region" description="Acidic residues" evidence="1">
    <location>
        <begin position="245"/>
        <end position="260"/>
    </location>
</feature>
<evidence type="ECO:0000313" key="2">
    <source>
        <dbReference type="EMBL" id="KAJ3979494.1"/>
    </source>
</evidence>
<feature type="region of interest" description="Disordered" evidence="1">
    <location>
        <begin position="204"/>
        <end position="266"/>
    </location>
</feature>
<comment type="caution">
    <text evidence="2">The sequence shown here is derived from an EMBL/GenBank/DDBJ whole genome shotgun (WGS) entry which is preliminary data.</text>
</comment>
<feature type="compositionally biased region" description="Basic and acidic residues" evidence="1">
    <location>
        <begin position="204"/>
        <end position="214"/>
    </location>
</feature>
<name>A0AA38UMT6_9AGAR</name>